<evidence type="ECO:0000313" key="3">
    <source>
        <dbReference type="Proteomes" id="UP000005239"/>
    </source>
</evidence>
<evidence type="ECO:0000313" key="2">
    <source>
        <dbReference type="EnsemblMetazoa" id="PPA44582.1"/>
    </source>
</evidence>
<proteinExistence type="predicted"/>
<sequence>MAYGHLDETYLLSPDDSTHGEGEAREMPATVPPSTIKPPIRMAKMTAICKSRLAHFPVLRSRLSRFLIRVWSLFPSTPMVNFRRMRRRRKDRSIRWGFCNQEIRLHFEQEKNID</sequence>
<gene>
    <name evidence="2" type="primary">WBGene00282951</name>
</gene>
<protein>
    <submittedName>
        <fullName evidence="2">Uncharacterized protein</fullName>
    </submittedName>
</protein>
<feature type="region of interest" description="Disordered" evidence="1">
    <location>
        <begin position="1"/>
        <end position="36"/>
    </location>
</feature>
<dbReference type="AlphaFoldDB" id="A0A2A6BAC7"/>
<evidence type="ECO:0000256" key="1">
    <source>
        <dbReference type="SAM" id="MobiDB-lite"/>
    </source>
</evidence>
<name>A0A2A6BAC7_PRIPA</name>
<feature type="compositionally biased region" description="Basic and acidic residues" evidence="1">
    <location>
        <begin position="16"/>
        <end position="26"/>
    </location>
</feature>
<dbReference type="EnsemblMetazoa" id="PPA44582.1">
    <property type="protein sequence ID" value="PPA44582.1"/>
    <property type="gene ID" value="WBGene00282951"/>
</dbReference>
<organism evidence="2 3">
    <name type="scientific">Pristionchus pacificus</name>
    <name type="common">Parasitic nematode worm</name>
    <dbReference type="NCBI Taxonomy" id="54126"/>
    <lineage>
        <taxon>Eukaryota</taxon>
        <taxon>Metazoa</taxon>
        <taxon>Ecdysozoa</taxon>
        <taxon>Nematoda</taxon>
        <taxon>Chromadorea</taxon>
        <taxon>Rhabditida</taxon>
        <taxon>Rhabditina</taxon>
        <taxon>Diplogasteromorpha</taxon>
        <taxon>Diplogasteroidea</taxon>
        <taxon>Neodiplogasteridae</taxon>
        <taxon>Pristionchus</taxon>
    </lineage>
</organism>
<reference evidence="2" key="2">
    <citation type="submission" date="2022-06" db="UniProtKB">
        <authorList>
            <consortium name="EnsemblMetazoa"/>
        </authorList>
    </citation>
    <scope>IDENTIFICATION</scope>
    <source>
        <strain evidence="2">PS312</strain>
    </source>
</reference>
<reference evidence="3" key="1">
    <citation type="journal article" date="2008" name="Nat. Genet.">
        <title>The Pristionchus pacificus genome provides a unique perspective on nematode lifestyle and parasitism.</title>
        <authorList>
            <person name="Dieterich C."/>
            <person name="Clifton S.W."/>
            <person name="Schuster L.N."/>
            <person name="Chinwalla A."/>
            <person name="Delehaunty K."/>
            <person name="Dinkelacker I."/>
            <person name="Fulton L."/>
            <person name="Fulton R."/>
            <person name="Godfrey J."/>
            <person name="Minx P."/>
            <person name="Mitreva M."/>
            <person name="Roeseler W."/>
            <person name="Tian H."/>
            <person name="Witte H."/>
            <person name="Yang S.P."/>
            <person name="Wilson R.K."/>
            <person name="Sommer R.J."/>
        </authorList>
    </citation>
    <scope>NUCLEOTIDE SEQUENCE [LARGE SCALE GENOMIC DNA]</scope>
    <source>
        <strain evidence="3">PS312</strain>
    </source>
</reference>
<dbReference type="Proteomes" id="UP000005239">
    <property type="component" value="Unassembled WGS sequence"/>
</dbReference>
<accession>A0A8R1Z2P3</accession>
<accession>A0A2A6BAC7</accession>
<keyword evidence="3" id="KW-1185">Reference proteome</keyword>